<evidence type="ECO:0000259" key="2">
    <source>
        <dbReference type="Pfam" id="PF04773"/>
    </source>
</evidence>
<sequence length="400" mass="44133">MNDRLAEFQQLFDKYVNNNCTEKEKLQFFQYVQDEQFRPVIQEMINLQMQQYNALQDSGSLSESDEIFNSIIHAVKETPSAAPVRTIRTFTKYWFGAAAIFLLFLGGAAVWLVKYKNNTTPSYAIKQADVAAPSASNATLTLADGSQIVLDSAQSGKIAAQGNTNIQKLKNGSIAYNEESGSDRLQYNTVAVPRGSKILSLTLSDGTKVWLNAASSLKFPVSFVGHDRHVETTGEVYFEVAQNKAKPFKVTSNNITVSVLGTSFNMNTYDDEPQSKITLLEGSVRVDKAGLPSCLLKPNDQASISSTMTKTENVDAAAVIAWKNNKFYFGEATDISSVLRQVARWYDVDVVYKGSEIEGHIGGSVSRDLPLSKIVSMLEMTGTYSFKIEGKKLIAQQKNK</sequence>
<keyword evidence="1" id="KW-0812">Transmembrane</keyword>
<protein>
    <submittedName>
        <fullName evidence="4">FecR domain-containing protein</fullName>
    </submittedName>
</protein>
<dbReference type="EMBL" id="JAHSPG010000018">
    <property type="protein sequence ID" value="MBV4360586.1"/>
    <property type="molecule type" value="Genomic_DNA"/>
</dbReference>
<keyword evidence="1" id="KW-0472">Membrane</keyword>
<dbReference type="AlphaFoldDB" id="A0A9E2W9T9"/>
<dbReference type="PANTHER" id="PTHR30273:SF2">
    <property type="entry name" value="PROTEIN FECR"/>
    <property type="match status" value="1"/>
</dbReference>
<keyword evidence="1" id="KW-1133">Transmembrane helix</keyword>
<dbReference type="Proteomes" id="UP000812270">
    <property type="component" value="Unassembled WGS sequence"/>
</dbReference>
<dbReference type="RefSeq" id="WP_217795103.1">
    <property type="nucleotide sequence ID" value="NZ_JAHSPG010000018.1"/>
</dbReference>
<reference evidence="4" key="1">
    <citation type="submission" date="2021-06" db="EMBL/GenBank/DDBJ databases">
        <authorList>
            <person name="Huq M.A."/>
        </authorList>
    </citation>
    <scope>NUCLEOTIDE SEQUENCE</scope>
    <source>
        <strain evidence="4">MAH-26</strain>
    </source>
</reference>
<name>A0A9E2W9T9_9BACT</name>
<dbReference type="Pfam" id="PF16344">
    <property type="entry name" value="FecR_C"/>
    <property type="match status" value="1"/>
</dbReference>
<dbReference type="InterPro" id="IPR012373">
    <property type="entry name" value="Ferrdict_sens_TM"/>
</dbReference>
<dbReference type="PANTHER" id="PTHR30273">
    <property type="entry name" value="PERIPLASMIC SIGNAL SENSOR AND SIGMA FACTOR ACTIVATOR FECR-RELATED"/>
    <property type="match status" value="1"/>
</dbReference>
<evidence type="ECO:0000259" key="3">
    <source>
        <dbReference type="Pfam" id="PF16344"/>
    </source>
</evidence>
<feature type="domain" description="Protein FecR C-terminal" evidence="3">
    <location>
        <begin position="332"/>
        <end position="394"/>
    </location>
</feature>
<evidence type="ECO:0000256" key="1">
    <source>
        <dbReference type="SAM" id="Phobius"/>
    </source>
</evidence>
<feature type="domain" description="FecR protein" evidence="2">
    <location>
        <begin position="197"/>
        <end position="285"/>
    </location>
</feature>
<dbReference type="InterPro" id="IPR006860">
    <property type="entry name" value="FecR"/>
</dbReference>
<feature type="transmembrane region" description="Helical" evidence="1">
    <location>
        <begin position="93"/>
        <end position="113"/>
    </location>
</feature>
<evidence type="ECO:0000313" key="5">
    <source>
        <dbReference type="Proteomes" id="UP000812270"/>
    </source>
</evidence>
<dbReference type="Pfam" id="PF04773">
    <property type="entry name" value="FecR"/>
    <property type="match status" value="1"/>
</dbReference>
<evidence type="ECO:0000313" key="4">
    <source>
        <dbReference type="EMBL" id="MBV4360586.1"/>
    </source>
</evidence>
<accession>A0A9E2W9T9</accession>
<dbReference type="InterPro" id="IPR032508">
    <property type="entry name" value="FecR_C"/>
</dbReference>
<dbReference type="GO" id="GO:0016989">
    <property type="term" value="F:sigma factor antagonist activity"/>
    <property type="evidence" value="ECO:0007669"/>
    <property type="project" value="TreeGrafter"/>
</dbReference>
<keyword evidence="5" id="KW-1185">Reference proteome</keyword>
<organism evidence="4 5">
    <name type="scientific">Pinibacter aurantiacus</name>
    <dbReference type="NCBI Taxonomy" id="2851599"/>
    <lineage>
        <taxon>Bacteria</taxon>
        <taxon>Pseudomonadati</taxon>
        <taxon>Bacteroidota</taxon>
        <taxon>Chitinophagia</taxon>
        <taxon>Chitinophagales</taxon>
        <taxon>Chitinophagaceae</taxon>
        <taxon>Pinibacter</taxon>
    </lineage>
</organism>
<comment type="caution">
    <text evidence="4">The sequence shown here is derived from an EMBL/GenBank/DDBJ whole genome shotgun (WGS) entry which is preliminary data.</text>
</comment>
<proteinExistence type="predicted"/>
<gene>
    <name evidence="4" type="ORF">KTO63_25705</name>
</gene>